<name>A0A413VN61_9BACE</name>
<dbReference type="Pfam" id="PF12821">
    <property type="entry name" value="ThrE_2"/>
    <property type="match status" value="1"/>
</dbReference>
<evidence type="ECO:0000256" key="7">
    <source>
        <dbReference type="ARBA" id="ARBA00034125"/>
    </source>
</evidence>
<evidence type="ECO:0000256" key="2">
    <source>
        <dbReference type="ARBA" id="ARBA00022475"/>
    </source>
</evidence>
<evidence type="ECO:0000313" key="10">
    <source>
        <dbReference type="EMBL" id="RHB34992.1"/>
    </source>
</evidence>
<evidence type="ECO:0000256" key="4">
    <source>
        <dbReference type="ARBA" id="ARBA00022692"/>
    </source>
</evidence>
<feature type="transmembrane region" description="Helical" evidence="8">
    <location>
        <begin position="134"/>
        <end position="154"/>
    </location>
</feature>
<feature type="transmembrane region" description="Helical" evidence="8">
    <location>
        <begin position="94"/>
        <end position="114"/>
    </location>
</feature>
<feature type="transmembrane region" description="Helical" evidence="8">
    <location>
        <begin position="63"/>
        <end position="82"/>
    </location>
</feature>
<sequence length="171" mass="18583">MTVQFITEIIQDGAFAAIAAIGFAIISNPPRKAILISALLAAIGHGLRYFLMHTAMPLEIATASFFAAFSIGLLAIPFAKAIHCPAEVFSFPSLLPMIPGMFAYKSILALTQFMQTKDDTASLKYLVEFCHNGATTIFVLFALVVGAAIPVFIFHRQSFTATRLLKKLVKK</sequence>
<dbReference type="PANTHER" id="PTHR34390:SF1">
    <property type="entry name" value="SUCCINATE TRANSPORTER SUBUNIT YJJB-RELATED"/>
    <property type="match status" value="1"/>
</dbReference>
<comment type="similarity">
    <text evidence="7">Belongs to the ThrE exporter (TC 2.A.79) family.</text>
</comment>
<evidence type="ECO:0000256" key="1">
    <source>
        <dbReference type="ARBA" id="ARBA00004651"/>
    </source>
</evidence>
<dbReference type="GO" id="GO:0015744">
    <property type="term" value="P:succinate transport"/>
    <property type="evidence" value="ECO:0007669"/>
    <property type="project" value="TreeGrafter"/>
</dbReference>
<reference evidence="10 11" key="1">
    <citation type="submission" date="2018-08" db="EMBL/GenBank/DDBJ databases">
        <title>A genome reference for cultivated species of the human gut microbiota.</title>
        <authorList>
            <person name="Zou Y."/>
            <person name="Xue W."/>
            <person name="Luo G."/>
        </authorList>
    </citation>
    <scope>NUCLEOTIDE SEQUENCE [LARGE SCALE GENOMIC DNA]</scope>
    <source>
        <strain evidence="10 11">AM40-30BH</strain>
    </source>
</reference>
<evidence type="ECO:0000256" key="8">
    <source>
        <dbReference type="SAM" id="Phobius"/>
    </source>
</evidence>
<proteinExistence type="inferred from homology"/>
<feature type="domain" description="Threonine/Serine exporter ThrE" evidence="9">
    <location>
        <begin position="14"/>
        <end position="152"/>
    </location>
</feature>
<gene>
    <name evidence="10" type="ORF">DW888_11090</name>
</gene>
<keyword evidence="2" id="KW-1003">Cell membrane</keyword>
<evidence type="ECO:0000259" key="9">
    <source>
        <dbReference type="Pfam" id="PF12821"/>
    </source>
</evidence>
<evidence type="ECO:0000256" key="5">
    <source>
        <dbReference type="ARBA" id="ARBA00022989"/>
    </source>
</evidence>
<dbReference type="InterPro" id="IPR050539">
    <property type="entry name" value="ThrE_Dicarb/AminoAcid_Exp"/>
</dbReference>
<protein>
    <submittedName>
        <fullName evidence="10">Threonine/serine exporter</fullName>
    </submittedName>
</protein>
<keyword evidence="3" id="KW-0997">Cell inner membrane</keyword>
<dbReference type="PANTHER" id="PTHR34390">
    <property type="entry name" value="UPF0442 PROTEIN YJJB-RELATED"/>
    <property type="match status" value="1"/>
</dbReference>
<evidence type="ECO:0000256" key="6">
    <source>
        <dbReference type="ARBA" id="ARBA00023136"/>
    </source>
</evidence>
<evidence type="ECO:0000313" key="11">
    <source>
        <dbReference type="Proteomes" id="UP000284379"/>
    </source>
</evidence>
<comment type="caution">
    <text evidence="10">The sequence shown here is derived from an EMBL/GenBank/DDBJ whole genome shotgun (WGS) entry which is preliminary data.</text>
</comment>
<keyword evidence="6 8" id="KW-0472">Membrane</keyword>
<feature type="transmembrane region" description="Helical" evidence="8">
    <location>
        <begin position="6"/>
        <end position="26"/>
    </location>
</feature>
<dbReference type="EMBL" id="QSGO01000007">
    <property type="protein sequence ID" value="RHB34992.1"/>
    <property type="molecule type" value="Genomic_DNA"/>
</dbReference>
<organism evidence="10 11">
    <name type="scientific">Bacteroides nordii</name>
    <dbReference type="NCBI Taxonomy" id="291645"/>
    <lineage>
        <taxon>Bacteria</taxon>
        <taxon>Pseudomonadati</taxon>
        <taxon>Bacteroidota</taxon>
        <taxon>Bacteroidia</taxon>
        <taxon>Bacteroidales</taxon>
        <taxon>Bacteroidaceae</taxon>
        <taxon>Bacteroides</taxon>
    </lineage>
</organism>
<evidence type="ECO:0000256" key="3">
    <source>
        <dbReference type="ARBA" id="ARBA00022519"/>
    </source>
</evidence>
<dbReference type="GO" id="GO:0005886">
    <property type="term" value="C:plasma membrane"/>
    <property type="evidence" value="ECO:0007669"/>
    <property type="project" value="UniProtKB-SubCell"/>
</dbReference>
<dbReference type="RefSeq" id="WP_002559798.1">
    <property type="nucleotide sequence ID" value="NZ_CABJFV010000007.1"/>
</dbReference>
<feature type="transmembrane region" description="Helical" evidence="8">
    <location>
        <begin position="33"/>
        <end position="51"/>
    </location>
</feature>
<keyword evidence="5 8" id="KW-1133">Transmembrane helix</keyword>
<dbReference type="InterPro" id="IPR024528">
    <property type="entry name" value="ThrE_2"/>
</dbReference>
<keyword evidence="4 8" id="KW-0812">Transmembrane</keyword>
<dbReference type="AlphaFoldDB" id="A0A413VN61"/>
<accession>A0A413VN61</accession>
<comment type="subcellular location">
    <subcellularLocation>
        <location evidence="1">Cell membrane</location>
        <topology evidence="1">Multi-pass membrane protein</topology>
    </subcellularLocation>
</comment>
<dbReference type="Proteomes" id="UP000284379">
    <property type="component" value="Unassembled WGS sequence"/>
</dbReference>